<dbReference type="PANTHER" id="PTHR10574">
    <property type="entry name" value="NETRIN/LAMININ-RELATED"/>
    <property type="match status" value="1"/>
</dbReference>
<evidence type="ECO:0000256" key="3">
    <source>
        <dbReference type="ARBA" id="ARBA00022729"/>
    </source>
</evidence>
<keyword evidence="5 8" id="KW-1015">Disulfide bond</keyword>
<evidence type="ECO:0000256" key="2">
    <source>
        <dbReference type="ARBA" id="ARBA00022525"/>
    </source>
</evidence>
<dbReference type="FunFam" id="2.10.25.10:FF:000048">
    <property type="entry name" value="Netrin 3"/>
    <property type="match status" value="1"/>
</dbReference>
<dbReference type="EMBL" id="REGN01001171">
    <property type="protein sequence ID" value="RNA36518.1"/>
    <property type="molecule type" value="Genomic_DNA"/>
</dbReference>
<dbReference type="SMART" id="SM00136">
    <property type="entry name" value="LamNT"/>
    <property type="match status" value="1"/>
</dbReference>
<dbReference type="CDD" id="cd00055">
    <property type="entry name" value="EGF_Lam"/>
    <property type="match status" value="3"/>
</dbReference>
<evidence type="ECO:0000259" key="11">
    <source>
        <dbReference type="PROSITE" id="PS51117"/>
    </source>
</evidence>
<dbReference type="InterPro" id="IPR050440">
    <property type="entry name" value="Laminin/Netrin_ECM"/>
</dbReference>
<dbReference type="GO" id="GO:0005604">
    <property type="term" value="C:basement membrane"/>
    <property type="evidence" value="ECO:0007669"/>
    <property type="project" value="TreeGrafter"/>
</dbReference>
<dbReference type="Pfam" id="PF00055">
    <property type="entry name" value="Laminin_N"/>
    <property type="match status" value="1"/>
</dbReference>
<organism evidence="12 13">
    <name type="scientific">Brachionus plicatilis</name>
    <name type="common">Marine rotifer</name>
    <name type="synonym">Brachionus muelleri</name>
    <dbReference type="NCBI Taxonomy" id="10195"/>
    <lineage>
        <taxon>Eukaryota</taxon>
        <taxon>Metazoa</taxon>
        <taxon>Spiralia</taxon>
        <taxon>Gnathifera</taxon>
        <taxon>Rotifera</taxon>
        <taxon>Eurotatoria</taxon>
        <taxon>Monogononta</taxon>
        <taxon>Pseudotrocha</taxon>
        <taxon>Ploima</taxon>
        <taxon>Brachionidae</taxon>
        <taxon>Brachionus</taxon>
    </lineage>
</organism>
<accession>A0A3M7SLX1</accession>
<feature type="domain" description="Laminin EGF-like" evidence="10">
    <location>
        <begin position="428"/>
        <end position="477"/>
    </location>
</feature>
<dbReference type="GO" id="GO:0005576">
    <property type="term" value="C:extracellular region"/>
    <property type="evidence" value="ECO:0007669"/>
    <property type="project" value="UniProtKB-SubCell"/>
</dbReference>
<sequence>MILIVFLVFMNLNLLAKSYEKYAISRSFEEIDPCYDSITSQAKRCIPNFENVAFKKIPIVSSTCGSPPIKYCIQPNNFHQKSTIPRIHCSICDSKNEPFVPNAFHLTDLERTNQTCWVSAPVYEPYAISNLSITISFGKKYELTYISLEFCTQLKPDSLAIFKSMDHGKTWIPFQYYSSECQKVYNRPLRAKVTQSNEQEAICSDSHLISSKYNLNRIGFSTLDGRPSFHDFDKSPVLHDWVTATDIKIVFTRLLSPSLNKNLHHNLINESQYRNKNQRNKQSRELYSQINNLGYFYTAVSEVAIGGRCKCNGHASRCILNRDGKYQCDCKHNTAGIECERCLPFHYDRPWARGTTRDANECVACNCNNHSNQCRFNKELYLLSGRKSGGVCINCKHNTAGRFCHYCAQGYYRNFAYSMSDNKACQECSCHMIGSSGKVCNQNTGQCPCKVGVAGLKCDRCKKGFLQTNSAIIPCIGIFNLKFLNHLFFNFT</sequence>
<evidence type="ECO:0000256" key="4">
    <source>
        <dbReference type="ARBA" id="ARBA00022737"/>
    </source>
</evidence>
<evidence type="ECO:0000256" key="1">
    <source>
        <dbReference type="ARBA" id="ARBA00004613"/>
    </source>
</evidence>
<evidence type="ECO:0000256" key="5">
    <source>
        <dbReference type="ARBA" id="ARBA00023157"/>
    </source>
</evidence>
<comment type="subcellular location">
    <subcellularLocation>
        <location evidence="1">Secreted</location>
    </subcellularLocation>
</comment>
<protein>
    <submittedName>
        <fullName evidence="12">Netrin-1 isoform X1</fullName>
    </submittedName>
</protein>
<evidence type="ECO:0000256" key="7">
    <source>
        <dbReference type="ARBA" id="ARBA00023292"/>
    </source>
</evidence>
<feature type="disulfide bond" evidence="8">
    <location>
        <begin position="461"/>
        <end position="475"/>
    </location>
</feature>
<keyword evidence="7 8" id="KW-0424">Laminin EGF-like domain</keyword>
<feature type="signal peptide" evidence="9">
    <location>
        <begin position="1"/>
        <end position="18"/>
    </location>
</feature>
<dbReference type="Proteomes" id="UP000276133">
    <property type="component" value="Unassembled WGS sequence"/>
</dbReference>
<dbReference type="FunFam" id="2.10.25.10:FF:000081">
    <property type="entry name" value="Netrin 1"/>
    <property type="match status" value="1"/>
</dbReference>
<keyword evidence="3 9" id="KW-0732">Signal</keyword>
<keyword evidence="2" id="KW-0964">Secreted</keyword>
<name>A0A3M7SLX1_BRAPC</name>
<feature type="chain" id="PRO_5018255309" evidence="9">
    <location>
        <begin position="19"/>
        <end position="492"/>
    </location>
</feature>
<keyword evidence="6" id="KW-0325">Glycoprotein</keyword>
<evidence type="ECO:0000313" key="13">
    <source>
        <dbReference type="Proteomes" id="UP000276133"/>
    </source>
</evidence>
<feature type="domain" description="Laminin N-terminal" evidence="11">
    <location>
        <begin position="41"/>
        <end position="308"/>
    </location>
</feature>
<evidence type="ECO:0000259" key="10">
    <source>
        <dbReference type="PROSITE" id="PS50027"/>
    </source>
</evidence>
<dbReference type="Gene3D" id="2.60.120.260">
    <property type="entry name" value="Galactose-binding domain-like"/>
    <property type="match status" value="1"/>
</dbReference>
<dbReference type="InterPro" id="IPR000742">
    <property type="entry name" value="EGF"/>
</dbReference>
<dbReference type="OrthoDB" id="5984158at2759"/>
<evidence type="ECO:0000256" key="6">
    <source>
        <dbReference type="ARBA" id="ARBA00023180"/>
    </source>
</evidence>
<dbReference type="Gene3D" id="2.10.25.10">
    <property type="entry name" value="Laminin"/>
    <property type="match status" value="2"/>
</dbReference>
<dbReference type="InterPro" id="IPR008211">
    <property type="entry name" value="Laminin_N"/>
</dbReference>
<dbReference type="InterPro" id="IPR056863">
    <property type="entry name" value="LMN_ATRN_NET-like_EGF"/>
</dbReference>
<dbReference type="GO" id="GO:0009887">
    <property type="term" value="P:animal organ morphogenesis"/>
    <property type="evidence" value="ECO:0007669"/>
    <property type="project" value="TreeGrafter"/>
</dbReference>
<feature type="disulfide bond" evidence="8">
    <location>
        <begin position="428"/>
        <end position="440"/>
    </location>
</feature>
<dbReference type="GO" id="GO:0009888">
    <property type="term" value="P:tissue development"/>
    <property type="evidence" value="ECO:0007669"/>
    <property type="project" value="TreeGrafter"/>
</dbReference>
<dbReference type="SUPFAM" id="SSF57196">
    <property type="entry name" value="EGF/Laminin"/>
    <property type="match status" value="3"/>
</dbReference>
<evidence type="ECO:0000256" key="8">
    <source>
        <dbReference type="PROSITE-ProRule" id="PRU00460"/>
    </source>
</evidence>
<dbReference type="PANTHER" id="PTHR10574:SF365">
    <property type="entry name" value="NETRIN-A-RELATED"/>
    <property type="match status" value="1"/>
</dbReference>
<dbReference type="Pfam" id="PF24973">
    <property type="entry name" value="EGF_LMN_ATRN"/>
    <property type="match status" value="2"/>
</dbReference>
<comment type="caution">
    <text evidence="12">The sequence shown here is derived from an EMBL/GenBank/DDBJ whole genome shotgun (WGS) entry which is preliminary data.</text>
</comment>
<dbReference type="STRING" id="10195.A0A3M7SLX1"/>
<dbReference type="PROSITE" id="PS01248">
    <property type="entry name" value="EGF_LAM_1"/>
    <property type="match status" value="1"/>
</dbReference>
<dbReference type="Pfam" id="PF00053">
    <property type="entry name" value="EGF_laminin"/>
    <property type="match status" value="1"/>
</dbReference>
<dbReference type="AlphaFoldDB" id="A0A3M7SLX1"/>
<gene>
    <name evidence="12" type="ORF">BpHYR1_041352</name>
</gene>
<dbReference type="SMART" id="SM00180">
    <property type="entry name" value="EGF_Lam"/>
    <property type="match status" value="3"/>
</dbReference>
<reference evidence="12 13" key="1">
    <citation type="journal article" date="2018" name="Sci. Rep.">
        <title>Genomic signatures of local adaptation to the degree of environmental predictability in rotifers.</title>
        <authorList>
            <person name="Franch-Gras L."/>
            <person name="Hahn C."/>
            <person name="Garcia-Roger E.M."/>
            <person name="Carmona M.J."/>
            <person name="Serra M."/>
            <person name="Gomez A."/>
        </authorList>
    </citation>
    <scope>NUCLEOTIDE SEQUENCE [LARGE SCALE GENOMIC DNA]</scope>
    <source>
        <strain evidence="12">HYR1</strain>
    </source>
</reference>
<keyword evidence="13" id="KW-1185">Reference proteome</keyword>
<keyword evidence="4" id="KW-0677">Repeat</keyword>
<dbReference type="InterPro" id="IPR002049">
    <property type="entry name" value="LE_dom"/>
</dbReference>
<dbReference type="PROSITE" id="PS51117">
    <property type="entry name" value="LAMININ_NTER"/>
    <property type="match status" value="1"/>
</dbReference>
<dbReference type="GO" id="GO:0016358">
    <property type="term" value="P:dendrite development"/>
    <property type="evidence" value="ECO:0007669"/>
    <property type="project" value="TreeGrafter"/>
</dbReference>
<evidence type="ECO:0000313" key="12">
    <source>
        <dbReference type="EMBL" id="RNA36518.1"/>
    </source>
</evidence>
<feature type="disulfide bond" evidence="8">
    <location>
        <begin position="449"/>
        <end position="458"/>
    </location>
</feature>
<dbReference type="PROSITE" id="PS00022">
    <property type="entry name" value="EGF_1"/>
    <property type="match status" value="1"/>
</dbReference>
<evidence type="ECO:0000256" key="9">
    <source>
        <dbReference type="SAM" id="SignalP"/>
    </source>
</evidence>
<dbReference type="GO" id="GO:0008045">
    <property type="term" value="P:motor neuron axon guidance"/>
    <property type="evidence" value="ECO:0007669"/>
    <property type="project" value="TreeGrafter"/>
</dbReference>
<proteinExistence type="predicted"/>
<feature type="disulfide bond" evidence="8">
    <location>
        <begin position="430"/>
        <end position="447"/>
    </location>
</feature>
<dbReference type="PROSITE" id="PS50027">
    <property type="entry name" value="EGF_LAM_2"/>
    <property type="match status" value="1"/>
</dbReference>